<evidence type="ECO:0000256" key="1">
    <source>
        <dbReference type="SAM" id="SignalP"/>
    </source>
</evidence>
<evidence type="ECO:0000313" key="3">
    <source>
        <dbReference type="EMBL" id="ERO58610.1"/>
    </source>
</evidence>
<sequence length="141" mass="15420">MPFKVLSKKFAGKVLLLTMLAGASLSVMAASQDPHAVAVASDAEFVAVGKSYNVDFGDQKFRLDFKSAKEMVFTSPDGKNTDNVDITVTPIGNDVYMIYWSRRAGQHVVHVDDFRNGVAYTNIFLPDGSASRRKGTLVEIK</sequence>
<dbReference type="GeneID" id="43520487"/>
<dbReference type="Pfam" id="PF22036">
    <property type="entry name" value="MoaF_like"/>
    <property type="match status" value="1"/>
</dbReference>
<evidence type="ECO:0000313" key="4">
    <source>
        <dbReference type="Proteomes" id="UP000017142"/>
    </source>
</evidence>
<keyword evidence="1" id="KW-0732">Signal</keyword>
<name>A0AAV3KCR7_9GAMM</name>
<dbReference type="InterPro" id="IPR053892">
    <property type="entry name" value="MoaF-like"/>
</dbReference>
<dbReference type="RefSeq" id="WP_022633234.1">
    <property type="nucleotide sequence ID" value="NZ_AMWE01000002.1"/>
</dbReference>
<reference evidence="4" key="1">
    <citation type="journal article" date="2013" name="Diversity">
        <title>Genome Sequence of Dickeya solani, a New soft Rot Pathogen of Potato, Suggests its Emergence May Be Related to a Novel Combination of Non-Ribosomal Peptide/Polyketide Synthetase Clusters.</title>
        <authorList>
            <person name="Garlant L."/>
            <person name="Koskinen P."/>
            <person name="Rouhiainen L."/>
            <person name="Laine P."/>
            <person name="Paulin L."/>
            <person name="Auvinen P."/>
            <person name="Holm L."/>
            <person name="Pirhonen M."/>
        </authorList>
    </citation>
    <scope>NUCLEOTIDE SEQUENCE [LARGE SCALE GENOMIC DNA]</scope>
    <source>
        <strain evidence="4">D s0432-1</strain>
    </source>
</reference>
<feature type="signal peptide" evidence="1">
    <location>
        <begin position="1"/>
        <end position="29"/>
    </location>
</feature>
<feature type="chain" id="PRO_5043887106" evidence="1">
    <location>
        <begin position="30"/>
        <end position="141"/>
    </location>
</feature>
<accession>A0AAV3KCR7</accession>
<dbReference type="AlphaFoldDB" id="A0AAV3KCR7"/>
<evidence type="ECO:0000259" key="2">
    <source>
        <dbReference type="Pfam" id="PF22036"/>
    </source>
</evidence>
<feature type="domain" description="MoaF-like" evidence="2">
    <location>
        <begin position="48"/>
        <end position="137"/>
    </location>
</feature>
<dbReference type="Proteomes" id="UP000017142">
    <property type="component" value="Unassembled WGS sequence"/>
</dbReference>
<gene>
    <name evidence="3" type="ORF">A544_1788</name>
</gene>
<keyword evidence="3" id="KW-0812">Transmembrane</keyword>
<proteinExistence type="predicted"/>
<dbReference type="EMBL" id="AMWE01000002">
    <property type="protein sequence ID" value="ERO58610.1"/>
    <property type="molecule type" value="Genomic_DNA"/>
</dbReference>
<keyword evidence="3" id="KW-0472">Membrane</keyword>
<protein>
    <submittedName>
        <fullName evidence="3">Transmembrane protein</fullName>
    </submittedName>
</protein>
<comment type="caution">
    <text evidence="3">The sequence shown here is derived from an EMBL/GenBank/DDBJ whole genome shotgun (WGS) entry which is preliminary data.</text>
</comment>
<organism evidence="3 4">
    <name type="scientific">Dickeya solani D s0432-1</name>
    <dbReference type="NCBI Taxonomy" id="1231725"/>
    <lineage>
        <taxon>Bacteria</taxon>
        <taxon>Pseudomonadati</taxon>
        <taxon>Pseudomonadota</taxon>
        <taxon>Gammaproteobacteria</taxon>
        <taxon>Enterobacterales</taxon>
        <taxon>Pectobacteriaceae</taxon>
        <taxon>Dickeya</taxon>
    </lineage>
</organism>